<dbReference type="GO" id="GO:0017102">
    <property type="term" value="C:methionyl glutamyl tRNA synthetase complex"/>
    <property type="evidence" value="ECO:0007669"/>
    <property type="project" value="TreeGrafter"/>
</dbReference>
<evidence type="ECO:0000259" key="9">
    <source>
        <dbReference type="PROSITE" id="PS50886"/>
    </source>
</evidence>
<evidence type="ECO:0000256" key="6">
    <source>
        <dbReference type="PROSITE-ProRule" id="PRU00209"/>
    </source>
</evidence>
<evidence type="ECO:0000256" key="5">
    <source>
        <dbReference type="ARBA" id="ARBA00022917"/>
    </source>
</evidence>
<dbReference type="Gene3D" id="2.40.50.140">
    <property type="entry name" value="Nucleic acid-binding proteins"/>
    <property type="match status" value="1"/>
</dbReference>
<dbReference type="FunFam" id="2.40.50.140:FF:000047">
    <property type="entry name" value="tyrosine--tRNA ligase, cytoplasmic isoform X2"/>
    <property type="match status" value="1"/>
</dbReference>
<dbReference type="CDD" id="cd02799">
    <property type="entry name" value="tRNA_bind_EMAP-II_like"/>
    <property type="match status" value="1"/>
</dbReference>
<evidence type="ECO:0000256" key="4">
    <source>
        <dbReference type="ARBA" id="ARBA00022884"/>
    </source>
</evidence>
<keyword evidence="11" id="KW-1185">Reference proteome</keyword>
<evidence type="ECO:0000256" key="3">
    <source>
        <dbReference type="ARBA" id="ARBA00022555"/>
    </source>
</evidence>
<feature type="domain" description="GST C-terminal" evidence="8">
    <location>
        <begin position="17"/>
        <end position="163"/>
    </location>
</feature>
<keyword evidence="3 6" id="KW-0820">tRNA-binding</keyword>
<feature type="compositionally biased region" description="Gly residues" evidence="7">
    <location>
        <begin position="223"/>
        <end position="232"/>
    </location>
</feature>
<organism evidence="10 11">
    <name type="scientific">Ustilago trichophora</name>
    <dbReference type="NCBI Taxonomy" id="86804"/>
    <lineage>
        <taxon>Eukaryota</taxon>
        <taxon>Fungi</taxon>
        <taxon>Dikarya</taxon>
        <taxon>Basidiomycota</taxon>
        <taxon>Ustilaginomycotina</taxon>
        <taxon>Ustilaginomycetes</taxon>
        <taxon>Ustilaginales</taxon>
        <taxon>Ustilaginaceae</taxon>
        <taxon>Ustilago</taxon>
    </lineage>
</organism>
<dbReference type="InterPro" id="IPR010987">
    <property type="entry name" value="Glutathione-S-Trfase_C-like"/>
</dbReference>
<keyword evidence="5" id="KW-0648">Protein biosynthesis</keyword>
<comment type="subcellular location">
    <subcellularLocation>
        <location evidence="1">Cytoplasm</location>
    </subcellularLocation>
</comment>
<dbReference type="PROSITE" id="PS50405">
    <property type="entry name" value="GST_CTER"/>
    <property type="match status" value="1"/>
</dbReference>
<feature type="compositionally biased region" description="Basic and acidic residues" evidence="7">
    <location>
        <begin position="169"/>
        <end position="196"/>
    </location>
</feature>
<dbReference type="SUPFAM" id="SSF50249">
    <property type="entry name" value="Nucleic acid-binding proteins"/>
    <property type="match status" value="1"/>
</dbReference>
<dbReference type="InterPro" id="IPR002547">
    <property type="entry name" value="tRNA-bd_dom"/>
</dbReference>
<evidence type="ECO:0000256" key="7">
    <source>
        <dbReference type="SAM" id="MobiDB-lite"/>
    </source>
</evidence>
<evidence type="ECO:0000313" key="11">
    <source>
        <dbReference type="Proteomes" id="UP000324022"/>
    </source>
</evidence>
<feature type="region of interest" description="Disordered" evidence="7">
    <location>
        <begin position="166"/>
        <end position="246"/>
    </location>
</feature>
<evidence type="ECO:0000256" key="2">
    <source>
        <dbReference type="ARBA" id="ARBA00022490"/>
    </source>
</evidence>
<evidence type="ECO:0000256" key="1">
    <source>
        <dbReference type="ARBA" id="ARBA00004496"/>
    </source>
</evidence>
<dbReference type="InterPro" id="IPR051270">
    <property type="entry name" value="Tyrosine-tRNA_ligase_regulator"/>
</dbReference>
<feature type="compositionally biased region" description="Basic and acidic residues" evidence="7">
    <location>
        <begin position="205"/>
        <end position="222"/>
    </location>
</feature>
<dbReference type="OrthoDB" id="19141at2759"/>
<dbReference type="EMBL" id="OOIN01000007">
    <property type="protein sequence ID" value="SPO24413.1"/>
    <property type="molecule type" value="Genomic_DNA"/>
</dbReference>
<keyword evidence="10" id="KW-0436">Ligase</keyword>
<dbReference type="Pfam" id="PF21972">
    <property type="entry name" value="Arc1p_N_like"/>
    <property type="match status" value="1"/>
</dbReference>
<keyword evidence="4 6" id="KW-0694">RNA-binding</keyword>
<dbReference type="PANTHER" id="PTHR11586">
    <property type="entry name" value="TRNA-AMINOACYLATION COFACTOR ARC1 FAMILY MEMBER"/>
    <property type="match status" value="1"/>
</dbReference>
<feature type="domain" description="TRNA-binding" evidence="9">
    <location>
        <begin position="244"/>
        <end position="350"/>
    </location>
</feature>
<dbReference type="InterPro" id="IPR012340">
    <property type="entry name" value="NA-bd_OB-fold"/>
</dbReference>
<dbReference type="Pfam" id="PF01588">
    <property type="entry name" value="tRNA_bind"/>
    <property type="match status" value="1"/>
</dbReference>
<evidence type="ECO:0000259" key="8">
    <source>
        <dbReference type="PROSITE" id="PS50405"/>
    </source>
</evidence>
<dbReference type="GO" id="GO:0004812">
    <property type="term" value="F:aminoacyl-tRNA ligase activity"/>
    <property type="evidence" value="ECO:0007669"/>
    <property type="project" value="UniProtKB-KW"/>
</dbReference>
<dbReference type="SUPFAM" id="SSF47616">
    <property type="entry name" value="GST C-terminal domain-like"/>
    <property type="match status" value="1"/>
</dbReference>
<dbReference type="PANTHER" id="PTHR11586:SF33">
    <property type="entry name" value="AMINOACYL TRNA SYNTHASE COMPLEX-INTERACTING MULTIFUNCTIONAL PROTEIN 1"/>
    <property type="match status" value="1"/>
</dbReference>
<dbReference type="GO" id="GO:0006412">
    <property type="term" value="P:translation"/>
    <property type="evidence" value="ECO:0007669"/>
    <property type="project" value="UniProtKB-KW"/>
</dbReference>
<dbReference type="InterPro" id="IPR036282">
    <property type="entry name" value="Glutathione-S-Trfase_C_sf"/>
</dbReference>
<protein>
    <submittedName>
        <fullName evidence="10">Related to Tyrosyl-tRNA synthetase</fullName>
    </submittedName>
</protein>
<dbReference type="GO" id="GO:0000049">
    <property type="term" value="F:tRNA binding"/>
    <property type="evidence" value="ECO:0007669"/>
    <property type="project" value="UniProtKB-UniRule"/>
</dbReference>
<evidence type="ECO:0000313" key="10">
    <source>
        <dbReference type="EMBL" id="SPO24413.1"/>
    </source>
</evidence>
<gene>
    <name evidence="10" type="ORF">UTRI_03681</name>
</gene>
<dbReference type="Proteomes" id="UP000324022">
    <property type="component" value="Unassembled WGS sequence"/>
</dbReference>
<keyword evidence="2" id="KW-0963">Cytoplasm</keyword>
<proteinExistence type="predicted"/>
<dbReference type="InterPro" id="IPR053836">
    <property type="entry name" value="Arc1-like_N"/>
</dbReference>
<dbReference type="AlphaFoldDB" id="A0A5C3E129"/>
<name>A0A5C3E129_9BASI</name>
<sequence>MSGQRARQLITAAYAQYANDASAIQQLQGDAALPLVDLADKLAGLTGKSTQIFGVDDKAKATTTEWLQKLDKSDEQQLVSADGLKSLNEQLKNVTFLATNEPTVADLALFASIYPTISKLKPAEQHSNPSVARYVSHLSNLPQVAKASNAAQLGFASFEPTYEGMPTIERARPEDLKKAKKASKEVAPAEKQKKDAPQQQQQEQQPKKEKKEKKEKAPKEAKAGGGGGGKKGGAAAPADTTGPIPSQIDLRVGKIVSVEKHPDADALYLEKVDFGEADGPRTILSGLVHFVPIEKMQNRMVIGVCNLKPVAMRGIKSYGMLLCATHKDGKDGGVEPVCPPEGSQPGDKVWVEGFEGREPEAVLNPKKKIFEAIQPGYTTTDSKQCAWVGALPDAADPEADKKPRLLRTDKGVLFSENFVGASLS</sequence>
<dbReference type="Gene3D" id="1.20.1050.10">
    <property type="match status" value="1"/>
</dbReference>
<reference evidence="10 11" key="1">
    <citation type="submission" date="2018-03" db="EMBL/GenBank/DDBJ databases">
        <authorList>
            <person name="Guldener U."/>
        </authorList>
    </citation>
    <scope>NUCLEOTIDE SEQUENCE [LARGE SCALE GENOMIC DNA]</scope>
    <source>
        <strain evidence="10 11">NBRC100155</strain>
    </source>
</reference>
<keyword evidence="10" id="KW-0030">Aminoacyl-tRNA synthetase</keyword>
<dbReference type="PROSITE" id="PS50886">
    <property type="entry name" value="TRBD"/>
    <property type="match status" value="1"/>
</dbReference>
<accession>A0A5C3E129</accession>
<dbReference type="CDD" id="cd10289">
    <property type="entry name" value="GST_C_AaRS_like"/>
    <property type="match status" value="1"/>
</dbReference>